<organism evidence="1 2">
    <name type="scientific">Nocardia amamiensis</name>
    <dbReference type="NCBI Taxonomy" id="404578"/>
    <lineage>
        <taxon>Bacteria</taxon>
        <taxon>Bacillati</taxon>
        <taxon>Actinomycetota</taxon>
        <taxon>Actinomycetes</taxon>
        <taxon>Mycobacteriales</taxon>
        <taxon>Nocardiaceae</taxon>
        <taxon>Nocardia</taxon>
    </lineage>
</organism>
<dbReference type="EMBL" id="JADLQX010000012">
    <property type="protein sequence ID" value="MBF6299260.1"/>
    <property type="molecule type" value="Genomic_DNA"/>
</dbReference>
<dbReference type="InterPro" id="IPR049749">
    <property type="entry name" value="SCO2521-like"/>
</dbReference>
<evidence type="ECO:0000313" key="1">
    <source>
        <dbReference type="EMBL" id="MBF6299260.1"/>
    </source>
</evidence>
<protein>
    <submittedName>
        <fullName evidence="1">Uncharacterized protein</fullName>
    </submittedName>
</protein>
<accession>A0ABS0CRL3</accession>
<proteinExistence type="predicted"/>
<comment type="caution">
    <text evidence="1">The sequence shown here is derived from an EMBL/GenBank/DDBJ whole genome shotgun (WGS) entry which is preliminary data.</text>
</comment>
<keyword evidence="2" id="KW-1185">Reference proteome</keyword>
<reference evidence="1 2" key="1">
    <citation type="submission" date="2020-10" db="EMBL/GenBank/DDBJ databases">
        <title>Identification of Nocardia species via Next-generation sequencing and recognition of intraspecies genetic diversity.</title>
        <authorList>
            <person name="Li P."/>
            <person name="Li P."/>
            <person name="Lu B."/>
        </authorList>
    </citation>
    <scope>NUCLEOTIDE SEQUENCE [LARGE SCALE GENOMIC DNA]</scope>
    <source>
        <strain evidence="1 2">BJ06-0157</strain>
    </source>
</reference>
<dbReference type="Proteomes" id="UP000702209">
    <property type="component" value="Unassembled WGS sequence"/>
</dbReference>
<name>A0ABS0CRL3_9NOCA</name>
<dbReference type="NCBIfam" id="NF040565">
    <property type="entry name" value="SCO2521_fam"/>
    <property type="match status" value="1"/>
</dbReference>
<evidence type="ECO:0000313" key="2">
    <source>
        <dbReference type="Proteomes" id="UP000702209"/>
    </source>
</evidence>
<gene>
    <name evidence="1" type="ORF">IU459_17170</name>
</gene>
<sequence length="317" mass="34627">MILLGEIRTCLVPDSTALGRDLLEELLALIPGRRVLWRERPTTLATSPTTAVGVDCQLATKPRGNVRAIGTVATNAVVVGGRVLQSSAHTTVVPAEVKQRQTWSHYLTRVGVTEVVSRVTEATSGELADGFLAAGEQPDGVLDLASISQRLLAKIRMDMRLDQHAPMQTRTARLRWAARIADVPRPMLTFQLQDELVRTVLVTVRDEAELAVADRFCEDLALHDWLLTVADTVVEEADLYPPSSAESAAIIAPLLTNLAHLWMPGAHTPAALRGLWEQLDRDPGFTREWSARVGQLRDRMSVATLAAMRASTINAPD</sequence>